<protein>
    <submittedName>
        <fullName evidence="2">Uncharacterized protein</fullName>
    </submittedName>
</protein>
<comment type="caution">
    <text evidence="2">The sequence shown here is derived from an EMBL/GenBank/DDBJ whole genome shotgun (WGS) entry which is preliminary data.</text>
</comment>
<sequence>MMTKVTLSRFISPLLMRKWRLFFLRGTLKGQKWTTLQKIIPPLVPGDEDAVGIPLLSSGDEDEEEEAEGVDNPARFSDVFRNHGLEDVFWPGWDGPPQHQHPLHHHPPQHQGDDEKEDFEFVDNPLSELWPWCNVILHLTGRPQQERPQHQHPPQHQEDEEEEEFLFENNGEVFRRPGLEDVPPPELWPGWDGPPPPDFIQLVHNFFL</sequence>
<evidence type="ECO:0000313" key="3">
    <source>
        <dbReference type="Proteomes" id="UP001488805"/>
    </source>
</evidence>
<feature type="region of interest" description="Disordered" evidence="1">
    <location>
        <begin position="92"/>
        <end position="116"/>
    </location>
</feature>
<name>A0AAW1E409_ZOAVI</name>
<organism evidence="2 3">
    <name type="scientific">Zoarces viviparus</name>
    <name type="common">Viviparous eelpout</name>
    <name type="synonym">Blennius viviparus</name>
    <dbReference type="NCBI Taxonomy" id="48416"/>
    <lineage>
        <taxon>Eukaryota</taxon>
        <taxon>Metazoa</taxon>
        <taxon>Chordata</taxon>
        <taxon>Craniata</taxon>
        <taxon>Vertebrata</taxon>
        <taxon>Euteleostomi</taxon>
        <taxon>Actinopterygii</taxon>
        <taxon>Neopterygii</taxon>
        <taxon>Teleostei</taxon>
        <taxon>Neoteleostei</taxon>
        <taxon>Acanthomorphata</taxon>
        <taxon>Eupercaria</taxon>
        <taxon>Perciformes</taxon>
        <taxon>Cottioidei</taxon>
        <taxon>Zoarcales</taxon>
        <taxon>Zoarcidae</taxon>
        <taxon>Zoarcinae</taxon>
        <taxon>Zoarces</taxon>
    </lineage>
</organism>
<reference evidence="2 3" key="1">
    <citation type="journal article" date="2024" name="Genome Biol. Evol.">
        <title>Chromosome-level genome assembly of the viviparous eelpout Zoarces viviparus.</title>
        <authorList>
            <person name="Fuhrmann N."/>
            <person name="Brasseur M.V."/>
            <person name="Bakowski C.E."/>
            <person name="Podsiadlowski L."/>
            <person name="Prost S."/>
            <person name="Krehenwinkel H."/>
            <person name="Mayer C."/>
        </authorList>
    </citation>
    <scope>NUCLEOTIDE SEQUENCE [LARGE SCALE GENOMIC DNA]</scope>
    <source>
        <strain evidence="2">NO-MEL_2022_Ind0_liver</strain>
    </source>
</reference>
<evidence type="ECO:0000313" key="2">
    <source>
        <dbReference type="EMBL" id="KAK9517246.1"/>
    </source>
</evidence>
<feature type="region of interest" description="Disordered" evidence="1">
    <location>
        <begin position="144"/>
        <end position="165"/>
    </location>
</feature>
<feature type="region of interest" description="Disordered" evidence="1">
    <location>
        <begin position="175"/>
        <end position="194"/>
    </location>
</feature>
<feature type="compositionally biased region" description="Pro residues" evidence="1">
    <location>
        <begin position="182"/>
        <end position="194"/>
    </location>
</feature>
<gene>
    <name evidence="2" type="ORF">VZT92_025131</name>
</gene>
<keyword evidence="3" id="KW-1185">Reference proteome</keyword>
<proteinExistence type="predicted"/>
<dbReference type="EMBL" id="JBCEZU010000575">
    <property type="protein sequence ID" value="KAK9517246.1"/>
    <property type="molecule type" value="Genomic_DNA"/>
</dbReference>
<accession>A0AAW1E409</accession>
<dbReference type="Proteomes" id="UP001488805">
    <property type="component" value="Unassembled WGS sequence"/>
</dbReference>
<dbReference type="AlphaFoldDB" id="A0AAW1E409"/>
<evidence type="ECO:0000256" key="1">
    <source>
        <dbReference type="SAM" id="MobiDB-lite"/>
    </source>
</evidence>